<proteinExistence type="predicted"/>
<evidence type="ECO:0000256" key="1">
    <source>
        <dbReference type="SAM" id="MobiDB-lite"/>
    </source>
</evidence>
<dbReference type="OrthoDB" id="78385at2157"/>
<gene>
    <name evidence="2" type="ORF">MBBTH_08130</name>
</gene>
<feature type="region of interest" description="Disordered" evidence="1">
    <location>
        <begin position="529"/>
        <end position="671"/>
    </location>
</feature>
<feature type="compositionally biased region" description="Gly residues" evidence="1">
    <location>
        <begin position="562"/>
        <end position="588"/>
    </location>
</feature>
<sequence>MFIVSLTCVFASENATVLNETGIEDSFNLSSDCEPDELSSAGQFNVTGDNVRQFFRGGTLNNGYSNAELFITEDMDGLGVLTVSATNVTINGMNHTLKDTVFKIKANDVTLNNITFIETQPFSGNDYAAVLIYNGDNVKLHNLNINVTAPRDSDAFGIYSEGSQREPITNLQIVNCTITLKGDNRGAGRDYALRLEYSPYARVLNSTINAEVSLRTVMFHDTSASLDSEFSLAVGVEFSDNLLFDGNVVRCTAGARPECAYPTLDAIFIGDSCDCNFTNNEVYLSDYLTYKDIPNYLYGLDIYRDDNLLVENNKFRVETTGGALAAGTAYPLQLTGPAEGIVIQYNDIYSKNNGPNIGIYSQNFNGANYITILNNYINVTGLAGNHSWALVAGIEAQDDNDIIMNNIIEVHNIQKVKWEDNIYGISYSQKTNSSHSYRVINNTVISDGYYLSYMLDAENTNVNNNTLVRTDKYADTNYDPFKRGDGIGADTDQAKNNSFSGNRVITIFEYDLEHQSNVLDGGEEFHYETPTNKDNLSNVINGSGISPQKPGFPGGNPLLPGNDGGGAFNTGGNNGGGFHSPDGDGGYNGWPDMSGDDGKSLSHKSQGRSGDTVNSFNNQGSSDNSYNNLVATSNSTSSKTPSVEGVTVSGASSSSSSSAGGAAGSSGVAQDDSKAYEITKNIVENGPDDMIKFIALAIVCEILLIIGYRRKETEDVTD</sequence>
<reference evidence="2 3" key="1">
    <citation type="submission" date="2017-03" db="EMBL/GenBank/DDBJ databases">
        <title>Genome sequence of Methanobrevibacter thaueri.</title>
        <authorList>
            <person name="Poehlein A."/>
            <person name="Seedorf H."/>
            <person name="Daniel R."/>
        </authorList>
    </citation>
    <scope>NUCLEOTIDE SEQUENCE [LARGE SCALE GENOMIC DNA]</scope>
    <source>
        <strain evidence="2 3">DSM 11995</strain>
    </source>
</reference>
<keyword evidence="3" id="KW-1185">Reference proteome</keyword>
<dbReference type="SMART" id="SM00710">
    <property type="entry name" value="PbH1"/>
    <property type="match status" value="10"/>
</dbReference>
<dbReference type="RefSeq" id="WP_116591782.1">
    <property type="nucleotide sequence ID" value="NZ_MZGS01000019.1"/>
</dbReference>
<feature type="compositionally biased region" description="Low complexity" evidence="1">
    <location>
        <begin position="648"/>
        <end position="669"/>
    </location>
</feature>
<dbReference type="InterPro" id="IPR011050">
    <property type="entry name" value="Pectin_lyase_fold/virulence"/>
</dbReference>
<name>A0A315XMK0_9EURY</name>
<organism evidence="2 3">
    <name type="scientific">Methanobrevibacter thaueri</name>
    <dbReference type="NCBI Taxonomy" id="190975"/>
    <lineage>
        <taxon>Archaea</taxon>
        <taxon>Methanobacteriati</taxon>
        <taxon>Methanobacteriota</taxon>
        <taxon>Methanomada group</taxon>
        <taxon>Methanobacteria</taxon>
        <taxon>Methanobacteriales</taxon>
        <taxon>Methanobacteriaceae</taxon>
        <taxon>Methanobrevibacter</taxon>
    </lineage>
</organism>
<feature type="compositionally biased region" description="Polar residues" evidence="1">
    <location>
        <begin position="529"/>
        <end position="546"/>
    </location>
</feature>
<accession>A0A315XMK0</accession>
<comment type="caution">
    <text evidence="2">The sequence shown here is derived from an EMBL/GenBank/DDBJ whole genome shotgun (WGS) entry which is preliminary data.</text>
</comment>
<dbReference type="Proteomes" id="UP000251717">
    <property type="component" value="Unassembled WGS sequence"/>
</dbReference>
<dbReference type="InterPro" id="IPR006626">
    <property type="entry name" value="PbH1"/>
</dbReference>
<dbReference type="EMBL" id="MZGS01000019">
    <property type="protein sequence ID" value="PWB87545.1"/>
    <property type="molecule type" value="Genomic_DNA"/>
</dbReference>
<dbReference type="SUPFAM" id="SSF51126">
    <property type="entry name" value="Pectin lyase-like"/>
    <property type="match status" value="2"/>
</dbReference>
<feature type="compositionally biased region" description="Polar residues" evidence="1">
    <location>
        <begin position="607"/>
        <end position="641"/>
    </location>
</feature>
<dbReference type="AlphaFoldDB" id="A0A315XMK0"/>
<evidence type="ECO:0000313" key="2">
    <source>
        <dbReference type="EMBL" id="PWB87545.1"/>
    </source>
</evidence>
<protein>
    <recommendedName>
        <fullName evidence="4">Right handed beta helix domain-containing protein</fullName>
    </recommendedName>
</protein>
<evidence type="ECO:0000313" key="3">
    <source>
        <dbReference type="Proteomes" id="UP000251717"/>
    </source>
</evidence>
<evidence type="ECO:0008006" key="4">
    <source>
        <dbReference type="Google" id="ProtNLM"/>
    </source>
</evidence>